<sequence>MSELWYNAIYNLLLLLAALAGVYLAGFLRRKVMNEKMEMILKELLTKKELAETAVKFVEQVYKDILKGEEKYNKAAEWLKIQFSKLGLSYTDEEIKGLIEAAVRTFKDTFGEEWAKQIK</sequence>
<accession>A0A7Y2L7R0</accession>
<keyword evidence="1" id="KW-1133">Transmembrane helix</keyword>
<evidence type="ECO:0000313" key="2">
    <source>
        <dbReference type="EMBL" id="NNG67363.1"/>
    </source>
</evidence>
<protein>
    <submittedName>
        <fullName evidence="2">Phage holin</fullName>
    </submittedName>
</protein>
<keyword evidence="1" id="KW-0812">Transmembrane</keyword>
<gene>
    <name evidence="2" type="ORF">HKI81_09040</name>
</gene>
<keyword evidence="1" id="KW-0472">Membrane</keyword>
<dbReference type="Proteomes" id="UP000529861">
    <property type="component" value="Unassembled WGS sequence"/>
</dbReference>
<organism evidence="2 3">
    <name type="scientific">Caldanaerobacter subterraneus</name>
    <dbReference type="NCBI Taxonomy" id="911092"/>
    <lineage>
        <taxon>Bacteria</taxon>
        <taxon>Bacillati</taxon>
        <taxon>Bacillota</taxon>
        <taxon>Clostridia</taxon>
        <taxon>Thermoanaerobacterales</taxon>
        <taxon>Thermoanaerobacteraceae</taxon>
        <taxon>Caldanaerobacter</taxon>
    </lineage>
</organism>
<dbReference type="InterPro" id="IPR010026">
    <property type="entry name" value="Phage_holin_LL-H"/>
</dbReference>
<evidence type="ECO:0000256" key="1">
    <source>
        <dbReference type="SAM" id="Phobius"/>
    </source>
</evidence>
<dbReference type="AlphaFoldDB" id="A0A7Y2L7R0"/>
<dbReference type="EMBL" id="JABEQB010000025">
    <property type="protein sequence ID" value="NNG67363.1"/>
    <property type="molecule type" value="Genomic_DNA"/>
</dbReference>
<reference evidence="2 3" key="1">
    <citation type="submission" date="2020-04" db="EMBL/GenBank/DDBJ databases">
        <title>Draft genome sequence of Caldanaerobacter sunterraneus. strain 1523vc isolated from Griffin hot spring, Kamchatka, Russia.</title>
        <authorList>
            <person name="Toshchakov S.V."/>
            <person name="Podosokorskaya O.A."/>
            <person name="Kublanov I.V."/>
            <person name="Korzhenkov A."/>
            <person name="Patrushev M.V."/>
        </authorList>
    </citation>
    <scope>NUCLEOTIDE SEQUENCE [LARGE SCALE GENOMIC DNA]</scope>
    <source>
        <strain evidence="2 3">1523vc</strain>
    </source>
</reference>
<evidence type="ECO:0000313" key="3">
    <source>
        <dbReference type="Proteomes" id="UP000529861"/>
    </source>
</evidence>
<dbReference type="Pfam" id="PF09682">
    <property type="entry name" value="Phage_holin_6_1"/>
    <property type="match status" value="1"/>
</dbReference>
<name>A0A7Y2L7R0_9THEO</name>
<dbReference type="NCBIfam" id="TIGR01673">
    <property type="entry name" value="holin_LLH"/>
    <property type="match status" value="1"/>
</dbReference>
<feature type="transmembrane region" description="Helical" evidence="1">
    <location>
        <begin position="6"/>
        <end position="28"/>
    </location>
</feature>
<dbReference type="RefSeq" id="WP_170271216.1">
    <property type="nucleotide sequence ID" value="NZ_JABEQB010000025.1"/>
</dbReference>
<comment type="caution">
    <text evidence="2">The sequence shown here is derived from an EMBL/GenBank/DDBJ whole genome shotgun (WGS) entry which is preliminary data.</text>
</comment>
<proteinExistence type="predicted"/>